<dbReference type="Pfam" id="PF01565">
    <property type="entry name" value="FAD_binding_4"/>
    <property type="match status" value="1"/>
</dbReference>
<dbReference type="Gene3D" id="3.30.70.2740">
    <property type="match status" value="1"/>
</dbReference>
<dbReference type="PANTHER" id="PTHR42934:SF2">
    <property type="entry name" value="GLYCOLATE OXIDASE SUBUNIT GLCD"/>
    <property type="match status" value="1"/>
</dbReference>
<accession>A0A1B2I2T3</accession>
<dbReference type="Proteomes" id="UP000093044">
    <property type="component" value="Chromosome"/>
</dbReference>
<feature type="domain" description="FAD-binding PCMH-type" evidence="5">
    <location>
        <begin position="44"/>
        <end position="223"/>
    </location>
</feature>
<proteinExistence type="predicted"/>
<evidence type="ECO:0000256" key="2">
    <source>
        <dbReference type="ARBA" id="ARBA00022630"/>
    </source>
</evidence>
<dbReference type="InterPro" id="IPR036318">
    <property type="entry name" value="FAD-bd_PCMH-like_sf"/>
</dbReference>
<dbReference type="Gene3D" id="3.30.70.2190">
    <property type="match status" value="1"/>
</dbReference>
<organism evidence="6 7">
    <name type="scientific">Cloacibacillus porcorum</name>
    <dbReference type="NCBI Taxonomy" id="1197717"/>
    <lineage>
        <taxon>Bacteria</taxon>
        <taxon>Thermotogati</taxon>
        <taxon>Synergistota</taxon>
        <taxon>Synergistia</taxon>
        <taxon>Synergistales</taxon>
        <taxon>Synergistaceae</taxon>
        <taxon>Cloacibacillus</taxon>
    </lineage>
</organism>
<evidence type="ECO:0000259" key="5">
    <source>
        <dbReference type="PROSITE" id="PS51387"/>
    </source>
</evidence>
<keyword evidence="2" id="KW-0285">Flavoprotein</keyword>
<dbReference type="GO" id="GO:0071949">
    <property type="term" value="F:FAD binding"/>
    <property type="evidence" value="ECO:0007669"/>
    <property type="project" value="InterPro"/>
</dbReference>
<dbReference type="InterPro" id="IPR016169">
    <property type="entry name" value="FAD-bd_PCMH_sub2"/>
</dbReference>
<dbReference type="FunFam" id="1.10.45.10:FF:000001">
    <property type="entry name" value="D-lactate dehydrogenase mitochondrial"/>
    <property type="match status" value="1"/>
</dbReference>
<dbReference type="Gene3D" id="3.30.465.10">
    <property type="match status" value="1"/>
</dbReference>
<dbReference type="RefSeq" id="WP_066743215.1">
    <property type="nucleotide sequence ID" value="NZ_CP016757.1"/>
</dbReference>
<keyword evidence="3" id="KW-0274">FAD</keyword>
<dbReference type="InterPro" id="IPR006094">
    <property type="entry name" value="Oxid_FAD_bind_N"/>
</dbReference>
<dbReference type="GO" id="GO:0016491">
    <property type="term" value="F:oxidoreductase activity"/>
    <property type="evidence" value="ECO:0007669"/>
    <property type="project" value="UniProtKB-KW"/>
</dbReference>
<keyword evidence="7" id="KW-1185">Reference proteome</keyword>
<dbReference type="InterPro" id="IPR004113">
    <property type="entry name" value="FAD-bd_oxidored_4_C"/>
</dbReference>
<dbReference type="OrthoDB" id="9811557at2"/>
<dbReference type="InterPro" id="IPR016167">
    <property type="entry name" value="FAD-bd_PCMH_sub1"/>
</dbReference>
<evidence type="ECO:0000313" key="6">
    <source>
        <dbReference type="EMBL" id="ANZ44262.1"/>
    </source>
</evidence>
<protein>
    <submittedName>
        <fullName evidence="6">Glycolate oxidase</fullName>
    </submittedName>
</protein>
<dbReference type="EMBL" id="CP016757">
    <property type="protein sequence ID" value="ANZ44262.1"/>
    <property type="molecule type" value="Genomic_DNA"/>
</dbReference>
<sequence length="475" mass="51301">MEQYGAITEEIYQELLAAVGPGGVIMNDSEALDNYAWDQAGRIWGHMPEAVVKPADTAQVSAVMKIASREHIPVTPRGAGSGLNGGAVPLAGGIVLSLERMNRILEIDKINRVAVVEPGVVTNDLCRAAAEEGFLYAGYPMSTETSFIGGNFATNAGGGKVIRYGNTRRHVLGAEAVLPSGEIINLGGRFRKDTWGYSLINLLAGSEGTLAVVTKLIVNLEPKPGKTVNLLACYPTLEELVESVAKVIGSGKRIISCEFMDKNLVKYTTEYLGCTLPEQDRSEGYLLIQVEGDTEAQLEDGYETVGKICLDCGAFEVFVAESRTDSAAMWNVRQNGLEGMRARDPHACASGDLMVPLSSVPEMIRRIKEISAEWNIEIGIISHIGDGNIHPIPLKPADMTPEHWARYAEEFFTALIREAIALGGVGSGEHGVGHVKQKVLMDSKSPAEIELLQGIKRAFDPYNIMNPGKMFSPLD</sequence>
<dbReference type="SUPFAM" id="SSF55103">
    <property type="entry name" value="FAD-linked oxidases, C-terminal domain"/>
    <property type="match status" value="1"/>
</dbReference>
<dbReference type="AlphaFoldDB" id="A0A1B2I2T3"/>
<dbReference type="Pfam" id="PF02913">
    <property type="entry name" value="FAD-oxidase_C"/>
    <property type="match status" value="1"/>
</dbReference>
<dbReference type="GeneID" id="83056946"/>
<evidence type="ECO:0000256" key="3">
    <source>
        <dbReference type="ARBA" id="ARBA00022827"/>
    </source>
</evidence>
<name>A0A1B2I2T3_9BACT</name>
<dbReference type="SUPFAM" id="SSF56176">
    <property type="entry name" value="FAD-binding/transporter-associated domain-like"/>
    <property type="match status" value="1"/>
</dbReference>
<evidence type="ECO:0000313" key="7">
    <source>
        <dbReference type="Proteomes" id="UP000093044"/>
    </source>
</evidence>
<dbReference type="KEGG" id="cpor:BED41_03645"/>
<dbReference type="PROSITE" id="PS51387">
    <property type="entry name" value="FAD_PCMH"/>
    <property type="match status" value="1"/>
</dbReference>
<dbReference type="STRING" id="1197717.BED41_03645"/>
<dbReference type="InterPro" id="IPR051914">
    <property type="entry name" value="FAD-linked_OxidoTrans_Type4"/>
</dbReference>
<dbReference type="InterPro" id="IPR016166">
    <property type="entry name" value="FAD-bd_PCMH"/>
</dbReference>
<keyword evidence="4" id="KW-0560">Oxidoreductase</keyword>
<dbReference type="Gene3D" id="1.10.45.10">
    <property type="entry name" value="Vanillyl-alcohol Oxidase, Chain A, domain 4"/>
    <property type="match status" value="1"/>
</dbReference>
<dbReference type="Gene3D" id="3.30.43.10">
    <property type="entry name" value="Uridine Diphospho-n-acetylenolpyruvylglucosamine Reductase, domain 2"/>
    <property type="match status" value="1"/>
</dbReference>
<evidence type="ECO:0000256" key="4">
    <source>
        <dbReference type="ARBA" id="ARBA00023002"/>
    </source>
</evidence>
<comment type="cofactor">
    <cofactor evidence="1">
        <name>FAD</name>
        <dbReference type="ChEBI" id="CHEBI:57692"/>
    </cofactor>
</comment>
<dbReference type="InterPro" id="IPR016171">
    <property type="entry name" value="Vanillyl_alc_oxidase_C-sub2"/>
</dbReference>
<dbReference type="PANTHER" id="PTHR42934">
    <property type="entry name" value="GLYCOLATE OXIDASE SUBUNIT GLCD"/>
    <property type="match status" value="1"/>
</dbReference>
<evidence type="ECO:0000256" key="1">
    <source>
        <dbReference type="ARBA" id="ARBA00001974"/>
    </source>
</evidence>
<dbReference type="InterPro" id="IPR016164">
    <property type="entry name" value="FAD-linked_Oxase-like_C"/>
</dbReference>
<reference evidence="6" key="1">
    <citation type="submission" date="2016-08" db="EMBL/GenBank/DDBJ databases">
        <title>Complete genome of Cloacibacillus porcorum.</title>
        <authorList>
            <person name="Looft T."/>
            <person name="Bayles D.O."/>
            <person name="Alt D.P."/>
        </authorList>
    </citation>
    <scope>NUCLEOTIDE SEQUENCE [LARGE SCALE GENOMIC DNA]</scope>
    <source>
        <strain evidence="6">CL-84</strain>
    </source>
</reference>
<gene>
    <name evidence="6" type="ORF">BED41_03645</name>
</gene>